<name>A0A7J9AP18_9ROSI</name>
<dbReference type="EMBL" id="JABEZV010000011">
    <property type="protein sequence ID" value="MBA0725154.1"/>
    <property type="molecule type" value="Genomic_DNA"/>
</dbReference>
<keyword evidence="2" id="KW-1185">Reference proteome</keyword>
<evidence type="ECO:0000313" key="2">
    <source>
        <dbReference type="Proteomes" id="UP000593574"/>
    </source>
</evidence>
<reference evidence="1 2" key="1">
    <citation type="journal article" date="2019" name="Genome Biol. Evol.">
        <title>Insights into the evolution of the New World diploid cottons (Gossypium, subgenus Houzingenia) based on genome sequencing.</title>
        <authorList>
            <person name="Grover C.E."/>
            <person name="Arick M.A. 2nd"/>
            <person name="Thrash A."/>
            <person name="Conover J.L."/>
            <person name="Sanders W.S."/>
            <person name="Peterson D.G."/>
            <person name="Frelichowski J.E."/>
            <person name="Scheffler J.A."/>
            <person name="Scheffler B.E."/>
            <person name="Wendel J.F."/>
        </authorList>
    </citation>
    <scope>NUCLEOTIDE SEQUENCE [LARGE SCALE GENOMIC DNA]</scope>
    <source>
        <strain evidence="1">4</strain>
        <tissue evidence="1">Leaf</tissue>
    </source>
</reference>
<comment type="caution">
    <text evidence="1">The sequence shown here is derived from an EMBL/GenBank/DDBJ whole genome shotgun (WGS) entry which is preliminary data.</text>
</comment>
<dbReference type="AlphaFoldDB" id="A0A7J9AP18"/>
<dbReference type="Proteomes" id="UP000593574">
    <property type="component" value="Unassembled WGS sequence"/>
</dbReference>
<gene>
    <name evidence="1" type="ORF">Golax_021759</name>
</gene>
<protein>
    <submittedName>
        <fullName evidence="1">Uncharacterized protein</fullName>
    </submittedName>
</protein>
<evidence type="ECO:0000313" key="1">
    <source>
        <dbReference type="EMBL" id="MBA0725154.1"/>
    </source>
</evidence>
<proteinExistence type="predicted"/>
<accession>A0A7J9AP18</accession>
<organism evidence="1 2">
    <name type="scientific">Gossypium laxum</name>
    <dbReference type="NCBI Taxonomy" id="34288"/>
    <lineage>
        <taxon>Eukaryota</taxon>
        <taxon>Viridiplantae</taxon>
        <taxon>Streptophyta</taxon>
        <taxon>Embryophyta</taxon>
        <taxon>Tracheophyta</taxon>
        <taxon>Spermatophyta</taxon>
        <taxon>Magnoliopsida</taxon>
        <taxon>eudicotyledons</taxon>
        <taxon>Gunneridae</taxon>
        <taxon>Pentapetalae</taxon>
        <taxon>rosids</taxon>
        <taxon>malvids</taxon>
        <taxon>Malvales</taxon>
        <taxon>Malvaceae</taxon>
        <taxon>Malvoideae</taxon>
        <taxon>Gossypium</taxon>
    </lineage>
</organism>
<sequence>MEILEGANNHFDISEDGLANKSDFCEEENLFHDAESTNLLVQDTLHSAAILFLFS</sequence>